<protein>
    <submittedName>
        <fullName evidence="2">Uncharacterized protein</fullName>
    </submittedName>
</protein>
<keyword evidence="3" id="KW-1185">Reference proteome</keyword>
<feature type="region of interest" description="Disordered" evidence="1">
    <location>
        <begin position="143"/>
        <end position="176"/>
    </location>
</feature>
<sequence>MNTSQRYLRFDDRHDRKESFSKTEDALPAISTRLTTGKRVCEFMAATQMPPDWSIPAAAIEQETHHTIQREVAVDQWKQNGQSNTCGLEATGVQCCSRKQYGSGRGGVGGADSTMSATDDRLCLFLVSQAFVHISHPIRPLIHAGQPTPGETLPDLTQTPNLTSASESPSAPPLTRDELFYPIQSKDPNCRLAVTSPNGKHSNSQSEIQVAEHPARILYLIGTALSTTSHRQAQ</sequence>
<dbReference type="OrthoDB" id="6077919at2759"/>
<evidence type="ECO:0000313" key="3">
    <source>
        <dbReference type="Proteomes" id="UP000275385"/>
    </source>
</evidence>
<accession>A0A420YEI2</accession>
<comment type="caution">
    <text evidence="2">The sequence shown here is derived from an EMBL/GenBank/DDBJ whole genome shotgun (WGS) entry which is preliminary data.</text>
</comment>
<evidence type="ECO:0000313" key="2">
    <source>
        <dbReference type="EMBL" id="RKU46339.1"/>
    </source>
</evidence>
<dbReference type="AlphaFoldDB" id="A0A420YEI2"/>
<organism evidence="2 3">
    <name type="scientific">Coniochaeta pulveracea</name>
    <dbReference type="NCBI Taxonomy" id="177199"/>
    <lineage>
        <taxon>Eukaryota</taxon>
        <taxon>Fungi</taxon>
        <taxon>Dikarya</taxon>
        <taxon>Ascomycota</taxon>
        <taxon>Pezizomycotina</taxon>
        <taxon>Sordariomycetes</taxon>
        <taxon>Sordariomycetidae</taxon>
        <taxon>Coniochaetales</taxon>
        <taxon>Coniochaetaceae</taxon>
        <taxon>Coniochaeta</taxon>
    </lineage>
</organism>
<feature type="compositionally biased region" description="Polar residues" evidence="1">
    <location>
        <begin position="155"/>
        <end position="169"/>
    </location>
</feature>
<dbReference type="EMBL" id="QVQW01000015">
    <property type="protein sequence ID" value="RKU46339.1"/>
    <property type="molecule type" value="Genomic_DNA"/>
</dbReference>
<proteinExistence type="predicted"/>
<dbReference type="Proteomes" id="UP000275385">
    <property type="component" value="Unassembled WGS sequence"/>
</dbReference>
<name>A0A420YEI2_9PEZI</name>
<reference evidence="2 3" key="1">
    <citation type="submission" date="2018-08" db="EMBL/GenBank/DDBJ databases">
        <title>Draft genome of the lignicolous fungus Coniochaeta pulveracea.</title>
        <authorList>
            <person name="Borstlap C.J."/>
            <person name="De Witt R.N."/>
            <person name="Botha A."/>
            <person name="Volschenk H."/>
        </authorList>
    </citation>
    <scope>NUCLEOTIDE SEQUENCE [LARGE SCALE GENOMIC DNA]</scope>
    <source>
        <strain evidence="2 3">CAB683</strain>
    </source>
</reference>
<gene>
    <name evidence="2" type="ORF">DL546_008575</name>
</gene>
<evidence type="ECO:0000256" key="1">
    <source>
        <dbReference type="SAM" id="MobiDB-lite"/>
    </source>
</evidence>